<dbReference type="InterPro" id="IPR002938">
    <property type="entry name" value="FAD-bd"/>
</dbReference>
<sequence length="507" mass="54195">MNAIATTTDVLIIGAGPTGLTLACELARRGVGFRLLERSATPSTASRAKTIQPRTLEVADDLGIVDRVLAQGKVNIPTRRYDHARVISEAVELADGTPTPEAPYPPVWLSQPKFERILRDRLAELGGTIHWGSEVTGLQHDGDTVTATVETATGSHTVRARYVVGADGGRSTVRALAGIELRGVSLTDQRWHLGDVRVTGLSRDCQHLWTSKEDGLLSLFPLPGTDLWQFQASIPTDEAEPEAPSLELFRRIFAARAAVPGVGIQDAEWLSLYRINVVLADHYRTGRILLAGDAAHIHSPAGGQGMNTGIQDAYNLGWKLAALLDGADPALLDTYEHERRPVARAVLDDSTARLGQVMRATSANDGTSAQRGLTDEHTTGLRVAYHDSALTHGPGAGGRAPDAPCTDADTGRPVRLFDLQRGPHWTLLSFGTAAVPQTPSGLRTFRVTTDPDATGPATVIDTDGHAHHAYQSTGDELVLIRPDGYIAARRPAADLPAVLALFSTNGL</sequence>
<comment type="cofactor">
    <cofactor evidence="1">
        <name>FAD</name>
        <dbReference type="ChEBI" id="CHEBI:57692"/>
    </cofactor>
</comment>
<accession>A0ABS7R0Q4</accession>
<reference evidence="6 7" key="1">
    <citation type="submission" date="2021-08" db="EMBL/GenBank/DDBJ databases">
        <title>Streptomyces sp. PTM05 isolated from lichen.</title>
        <authorList>
            <person name="Somphong A."/>
            <person name="Phongsopitanun W."/>
            <person name="Tanasupawat S."/>
        </authorList>
    </citation>
    <scope>NUCLEOTIDE SEQUENCE [LARGE SCALE GENOMIC DNA]</scope>
    <source>
        <strain evidence="6 7">Ptm05</strain>
    </source>
</reference>
<keyword evidence="4" id="KW-0274">FAD</keyword>
<comment type="caution">
    <text evidence="6">The sequence shown here is derived from an EMBL/GenBank/DDBJ whole genome shotgun (WGS) entry which is preliminary data.</text>
</comment>
<evidence type="ECO:0000313" key="6">
    <source>
        <dbReference type="EMBL" id="MBY8889047.1"/>
    </source>
</evidence>
<name>A0ABS7R0Q4_9ACTN</name>
<dbReference type="SUPFAM" id="SSF51905">
    <property type="entry name" value="FAD/NAD(P)-binding domain"/>
    <property type="match status" value="1"/>
</dbReference>
<dbReference type="PRINTS" id="PR00420">
    <property type="entry name" value="RNGMNOXGNASE"/>
</dbReference>
<dbReference type="Gene3D" id="3.50.50.60">
    <property type="entry name" value="FAD/NAD(P)-binding domain"/>
    <property type="match status" value="1"/>
</dbReference>
<keyword evidence="3" id="KW-0285">Flavoprotein</keyword>
<evidence type="ECO:0000256" key="4">
    <source>
        <dbReference type="ARBA" id="ARBA00022827"/>
    </source>
</evidence>
<dbReference type="EMBL" id="JAINVZ010000034">
    <property type="protein sequence ID" value="MBY8889047.1"/>
    <property type="molecule type" value="Genomic_DNA"/>
</dbReference>
<dbReference type="Pfam" id="PF01494">
    <property type="entry name" value="FAD_binding_3"/>
    <property type="match status" value="1"/>
</dbReference>
<keyword evidence="7" id="KW-1185">Reference proteome</keyword>
<gene>
    <name evidence="6" type="ORF">K7472_30005</name>
</gene>
<evidence type="ECO:0000259" key="5">
    <source>
        <dbReference type="Pfam" id="PF01494"/>
    </source>
</evidence>
<evidence type="ECO:0000313" key="7">
    <source>
        <dbReference type="Proteomes" id="UP001198565"/>
    </source>
</evidence>
<dbReference type="Pfam" id="PF21274">
    <property type="entry name" value="Rng_hyd_C"/>
    <property type="match status" value="1"/>
</dbReference>
<evidence type="ECO:0000256" key="3">
    <source>
        <dbReference type="ARBA" id="ARBA00022630"/>
    </source>
</evidence>
<dbReference type="PANTHER" id="PTHR43004:SF19">
    <property type="entry name" value="BINDING MONOOXYGENASE, PUTATIVE (JCVI)-RELATED"/>
    <property type="match status" value="1"/>
</dbReference>
<dbReference type="SUPFAM" id="SSF52833">
    <property type="entry name" value="Thioredoxin-like"/>
    <property type="match status" value="1"/>
</dbReference>
<dbReference type="RefSeq" id="WP_222982041.1">
    <property type="nucleotide sequence ID" value="NZ_JAINVZ010000034.1"/>
</dbReference>
<dbReference type="InterPro" id="IPR036188">
    <property type="entry name" value="FAD/NAD-bd_sf"/>
</dbReference>
<comment type="similarity">
    <text evidence="2">Belongs to the PheA/TfdB FAD monooxygenase family.</text>
</comment>
<keyword evidence="6" id="KW-0503">Monooxygenase</keyword>
<keyword evidence="6" id="KW-0560">Oxidoreductase</keyword>
<dbReference type="GO" id="GO:0004497">
    <property type="term" value="F:monooxygenase activity"/>
    <property type="evidence" value="ECO:0007669"/>
    <property type="project" value="UniProtKB-KW"/>
</dbReference>
<dbReference type="InterPro" id="IPR036249">
    <property type="entry name" value="Thioredoxin-like_sf"/>
</dbReference>
<dbReference type="Gene3D" id="3.40.30.120">
    <property type="match status" value="1"/>
</dbReference>
<evidence type="ECO:0000256" key="2">
    <source>
        <dbReference type="ARBA" id="ARBA00007801"/>
    </source>
</evidence>
<dbReference type="PANTHER" id="PTHR43004">
    <property type="entry name" value="TRK SYSTEM POTASSIUM UPTAKE PROTEIN"/>
    <property type="match status" value="1"/>
</dbReference>
<dbReference type="Gene3D" id="3.30.70.2450">
    <property type="match status" value="1"/>
</dbReference>
<evidence type="ECO:0000256" key="1">
    <source>
        <dbReference type="ARBA" id="ARBA00001974"/>
    </source>
</evidence>
<organism evidence="6 7">
    <name type="scientific">Streptantibioticus parmotrematis</name>
    <dbReference type="NCBI Taxonomy" id="2873249"/>
    <lineage>
        <taxon>Bacteria</taxon>
        <taxon>Bacillati</taxon>
        <taxon>Actinomycetota</taxon>
        <taxon>Actinomycetes</taxon>
        <taxon>Kitasatosporales</taxon>
        <taxon>Streptomycetaceae</taxon>
        <taxon>Streptantibioticus</taxon>
    </lineage>
</organism>
<feature type="domain" description="FAD-binding" evidence="5">
    <location>
        <begin position="8"/>
        <end position="349"/>
    </location>
</feature>
<protein>
    <submittedName>
        <fullName evidence="6">FAD-dependent monooxygenase</fullName>
    </submittedName>
</protein>
<proteinExistence type="inferred from homology"/>
<dbReference type="NCBIfam" id="NF004832">
    <property type="entry name" value="PRK06184.1"/>
    <property type="match status" value="1"/>
</dbReference>
<dbReference type="Proteomes" id="UP001198565">
    <property type="component" value="Unassembled WGS sequence"/>
</dbReference>
<dbReference type="InterPro" id="IPR050641">
    <property type="entry name" value="RIFMO-like"/>
</dbReference>